<dbReference type="InterPro" id="IPR016171">
    <property type="entry name" value="Vanillyl_alc_oxidase_C-sub2"/>
</dbReference>
<accession>A0A6J4IF85</accession>
<reference evidence="4" key="1">
    <citation type="submission" date="2020-02" db="EMBL/GenBank/DDBJ databases">
        <authorList>
            <person name="Meier V. D."/>
        </authorList>
    </citation>
    <scope>NUCLEOTIDE SEQUENCE</scope>
    <source>
        <strain evidence="4">AVDCRST_MAG41</strain>
    </source>
</reference>
<dbReference type="PIRSF" id="PIRSF000136">
    <property type="entry name" value="LGO_GLO"/>
    <property type="match status" value="1"/>
</dbReference>
<dbReference type="Pfam" id="PF01565">
    <property type="entry name" value="FAD_binding_4"/>
    <property type="match status" value="1"/>
</dbReference>
<feature type="region of interest" description="Disordered" evidence="2">
    <location>
        <begin position="237"/>
        <end position="268"/>
    </location>
</feature>
<dbReference type="Pfam" id="PF04030">
    <property type="entry name" value="ALO"/>
    <property type="match status" value="1"/>
</dbReference>
<name>A0A6J4IF85_9ACTN</name>
<proteinExistence type="predicted"/>
<dbReference type="PANTHER" id="PTHR43762:SF1">
    <property type="entry name" value="D-ARABINONO-1,4-LACTONE OXIDASE"/>
    <property type="match status" value="1"/>
</dbReference>
<evidence type="ECO:0000259" key="3">
    <source>
        <dbReference type="PROSITE" id="PS51387"/>
    </source>
</evidence>
<dbReference type="Gene3D" id="1.10.45.10">
    <property type="entry name" value="Vanillyl-alcohol Oxidase, Chain A, domain 4"/>
    <property type="match status" value="1"/>
</dbReference>
<dbReference type="InterPro" id="IPR007173">
    <property type="entry name" value="ALO_C"/>
</dbReference>
<sequence length="417" mass="44782">MTGLRAGAMNWGGNVAFAARRVLRPRSVEELCGMVAGADRIRALGTGHSFSRVADTTGDLVSLADLPPRVEIGTDTVTVSAGTRFGEVTGPLQAAGRALHNLGSLPHISVAGACATGTHGSGDGNPCLAAAVTAVELVTGTGELVTVRRGDPDFPGSVVALGRLGIVTALTLRTQPTYDVQQVVYEDLAPDAIEDLDGVFGAAYSVSLFTRYTGPGMGMAWVKRRVDPGVPWLPPQTWLGGTRAPEQRHPVPGERGDECTPQDGLPGPWQTRLPHFRLEFTPSKGEEIQSEFFVAREHGVAAVRAVQAIGARIAPQLLVGEIRTVAADDLWTSLAYGRDSVALHFTWVRNQPAVEEAVGHVEAALRPFEPRPHWGKVFTMPADEVRTRWDRLGDLRRLAERHDPAGVFANDFTDRYL</sequence>
<evidence type="ECO:0000256" key="2">
    <source>
        <dbReference type="SAM" id="MobiDB-lite"/>
    </source>
</evidence>
<dbReference type="GO" id="GO:0050582">
    <property type="term" value="F:xylitol oxidase activity"/>
    <property type="evidence" value="ECO:0007669"/>
    <property type="project" value="UniProtKB-EC"/>
</dbReference>
<dbReference type="Gene3D" id="3.30.43.10">
    <property type="entry name" value="Uridine Diphospho-n-acetylenolpyruvylglucosamine Reductase, domain 2"/>
    <property type="match status" value="1"/>
</dbReference>
<dbReference type="InterPro" id="IPR006094">
    <property type="entry name" value="Oxid_FAD_bind_N"/>
</dbReference>
<dbReference type="EC" id="1.1.3.41" evidence="4"/>
<dbReference type="InterPro" id="IPR016169">
    <property type="entry name" value="FAD-bd_PCMH_sub2"/>
</dbReference>
<dbReference type="PROSITE" id="PS51387">
    <property type="entry name" value="FAD_PCMH"/>
    <property type="match status" value="1"/>
</dbReference>
<gene>
    <name evidence="4" type="ORF">AVDCRST_MAG41-1843</name>
</gene>
<dbReference type="InterPro" id="IPR016167">
    <property type="entry name" value="FAD-bd_PCMH_sub1"/>
</dbReference>
<keyword evidence="1 4" id="KW-0560">Oxidoreductase</keyword>
<dbReference type="GO" id="GO:0071949">
    <property type="term" value="F:FAD binding"/>
    <property type="evidence" value="ECO:0007669"/>
    <property type="project" value="InterPro"/>
</dbReference>
<dbReference type="AlphaFoldDB" id="A0A6J4IF85"/>
<dbReference type="EMBL" id="CADCTP010000172">
    <property type="protein sequence ID" value="CAA9249236.1"/>
    <property type="molecule type" value="Genomic_DNA"/>
</dbReference>
<feature type="domain" description="FAD-binding PCMH-type" evidence="3">
    <location>
        <begin position="15"/>
        <end position="177"/>
    </location>
</feature>
<evidence type="ECO:0000313" key="4">
    <source>
        <dbReference type="EMBL" id="CAA9249236.1"/>
    </source>
</evidence>
<evidence type="ECO:0000256" key="1">
    <source>
        <dbReference type="ARBA" id="ARBA00023002"/>
    </source>
</evidence>
<dbReference type="GO" id="GO:0003885">
    <property type="term" value="F:D-arabinono-1,4-lactone oxidase activity"/>
    <property type="evidence" value="ECO:0007669"/>
    <property type="project" value="InterPro"/>
</dbReference>
<dbReference type="InterPro" id="IPR016166">
    <property type="entry name" value="FAD-bd_PCMH"/>
</dbReference>
<feature type="compositionally biased region" description="Basic and acidic residues" evidence="2">
    <location>
        <begin position="245"/>
        <end position="258"/>
    </location>
</feature>
<protein>
    <submittedName>
        <fullName evidence="4">Probable xylitol oxidase</fullName>
        <ecNumber evidence="4">1.1.3.41</ecNumber>
    </submittedName>
</protein>
<dbReference type="Gene3D" id="3.30.70.2520">
    <property type="match status" value="1"/>
</dbReference>
<dbReference type="SUPFAM" id="SSF56176">
    <property type="entry name" value="FAD-binding/transporter-associated domain-like"/>
    <property type="match status" value="1"/>
</dbReference>
<dbReference type="Gene3D" id="3.30.465.10">
    <property type="match status" value="1"/>
</dbReference>
<dbReference type="Gene3D" id="3.30.70.2530">
    <property type="match status" value="1"/>
</dbReference>
<dbReference type="PANTHER" id="PTHR43762">
    <property type="entry name" value="L-GULONOLACTONE OXIDASE"/>
    <property type="match status" value="1"/>
</dbReference>
<dbReference type="GO" id="GO:0080049">
    <property type="term" value="F:L-gulono-1,4-lactone dehydrogenase activity"/>
    <property type="evidence" value="ECO:0007669"/>
    <property type="project" value="TreeGrafter"/>
</dbReference>
<organism evidence="4">
    <name type="scientific">uncultured Mycobacteriales bacterium</name>
    <dbReference type="NCBI Taxonomy" id="581187"/>
    <lineage>
        <taxon>Bacteria</taxon>
        <taxon>Bacillati</taxon>
        <taxon>Actinomycetota</taxon>
        <taxon>Actinomycetes</taxon>
        <taxon>Mycobacteriales</taxon>
        <taxon>environmental samples</taxon>
    </lineage>
</organism>
<dbReference type="InterPro" id="IPR010031">
    <property type="entry name" value="FAD_lactone_oxidase-like"/>
</dbReference>
<dbReference type="GO" id="GO:0016020">
    <property type="term" value="C:membrane"/>
    <property type="evidence" value="ECO:0007669"/>
    <property type="project" value="InterPro"/>
</dbReference>
<dbReference type="InterPro" id="IPR036318">
    <property type="entry name" value="FAD-bd_PCMH-like_sf"/>
</dbReference>